<sequence length="93" mass="10695">MVKKDRKNDGTDYADFSNVEKQRHQLIPEEFPEGALGSSFNKHTPVEGKSAPWQEGQYRDSAFVFPNKDLHDDLPRQTPGAHPIHDEDFDEEQ</sequence>
<evidence type="ECO:0008006" key="4">
    <source>
        <dbReference type="Google" id="ProtNLM"/>
    </source>
</evidence>
<organism evidence="2 3">
    <name type="scientific">Tigheibacillus jepli</name>
    <dbReference type="NCBI Taxonomy" id="3035914"/>
    <lineage>
        <taxon>Bacteria</taxon>
        <taxon>Bacillati</taxon>
        <taxon>Bacillota</taxon>
        <taxon>Bacilli</taxon>
        <taxon>Bacillales</taxon>
        <taxon>Bacillaceae</taxon>
        <taxon>Tigheibacillus</taxon>
    </lineage>
</organism>
<protein>
    <recommendedName>
        <fullName evidence="4">Cytosolic protein</fullName>
    </recommendedName>
</protein>
<gene>
    <name evidence="2" type="ORF">P5G51_007285</name>
</gene>
<proteinExistence type="predicted"/>
<feature type="compositionally biased region" description="Basic and acidic residues" evidence="1">
    <location>
        <begin position="1"/>
        <end position="10"/>
    </location>
</feature>
<feature type="region of interest" description="Disordered" evidence="1">
    <location>
        <begin position="1"/>
        <end position="93"/>
    </location>
</feature>
<dbReference type="Proteomes" id="UP001228376">
    <property type="component" value="Unassembled WGS sequence"/>
</dbReference>
<evidence type="ECO:0000313" key="2">
    <source>
        <dbReference type="EMBL" id="MDY0405233.1"/>
    </source>
</evidence>
<keyword evidence="3" id="KW-1185">Reference proteome</keyword>
<feature type="compositionally biased region" description="Basic and acidic residues" evidence="1">
    <location>
        <begin position="18"/>
        <end position="27"/>
    </location>
</feature>
<evidence type="ECO:0000313" key="3">
    <source>
        <dbReference type="Proteomes" id="UP001228376"/>
    </source>
</evidence>
<name>A0ABU5CI88_9BACI</name>
<dbReference type="RefSeq" id="WP_306065679.1">
    <property type="nucleotide sequence ID" value="NZ_JAROCA020000001.1"/>
</dbReference>
<dbReference type="EMBL" id="JAROCA020000001">
    <property type="protein sequence ID" value="MDY0405233.1"/>
    <property type="molecule type" value="Genomic_DNA"/>
</dbReference>
<comment type="caution">
    <text evidence="2">The sequence shown here is derived from an EMBL/GenBank/DDBJ whole genome shotgun (WGS) entry which is preliminary data.</text>
</comment>
<evidence type="ECO:0000256" key="1">
    <source>
        <dbReference type="SAM" id="MobiDB-lite"/>
    </source>
</evidence>
<accession>A0ABU5CI88</accession>
<reference evidence="2 3" key="1">
    <citation type="submission" date="2023-10" db="EMBL/GenBank/DDBJ databases">
        <title>179-bfca-hs.</title>
        <authorList>
            <person name="Miliotis G."/>
            <person name="Sengupta P."/>
            <person name="Hameed A."/>
            <person name="Chuvochina M."/>
            <person name="Mcdonagh F."/>
            <person name="Simpson A.C."/>
            <person name="Singh N.K."/>
            <person name="Rekha P.D."/>
            <person name="Raman K."/>
            <person name="Hugenholtz P."/>
            <person name="Venkateswaran K."/>
        </authorList>
    </citation>
    <scope>NUCLEOTIDE SEQUENCE [LARGE SCALE GENOMIC DNA]</scope>
    <source>
        <strain evidence="2 3">179-BFC-A-HS</strain>
    </source>
</reference>